<comment type="caution">
    <text evidence="2">The sequence shown here is derived from an EMBL/GenBank/DDBJ whole genome shotgun (WGS) entry which is preliminary data.</text>
</comment>
<dbReference type="Gene3D" id="2.30.40.10">
    <property type="entry name" value="Urease, subunit C, domain 1"/>
    <property type="match status" value="1"/>
</dbReference>
<dbReference type="InterPro" id="IPR033932">
    <property type="entry name" value="YtcJ-like"/>
</dbReference>
<dbReference type="Proteomes" id="UP000582231">
    <property type="component" value="Unassembled WGS sequence"/>
</dbReference>
<dbReference type="CDD" id="cd01300">
    <property type="entry name" value="YtcJ_like"/>
    <property type="match status" value="1"/>
</dbReference>
<dbReference type="GO" id="GO:0016810">
    <property type="term" value="F:hydrolase activity, acting on carbon-nitrogen (but not peptide) bonds"/>
    <property type="evidence" value="ECO:0007669"/>
    <property type="project" value="InterPro"/>
</dbReference>
<sequence length="547" mass="57960">MHADLILHSGTVLSVDPAFSTSSAVAVRGDRIVAVGDDRDVRDLAGPGTRTVDLAGGTVLPGLNDSHLHLQWWGLARSQVDLSAAGSLDEARELVRRHAAAQPEGAWVRGRGWHERVLAGDDPLGPTAAMFDDVCGGRPMVLEHFSAHGALLNTLGLHQAGITSATAAPPGGEVVHDPATGEPTGVLKEAALQLLDGVLPTPTATQRQAAVVDAIGELNRRGITSVTDPIVTPEMLRDYVTLRREGRLSARLTTLLHWTWPSVQTPIAVLEEAMRYVGSTTGLGDDLLRIGGCKLIADGVAALGTAWMSAPYHHEGTCGSLVTEGADDAERVAALHALVRLLHRHRFQVQVHATGDRACDTAVEALVAALTDDPWPDARHVLIHANLPSAASVEAMARHGILANVNALVKWQAAAGLVGVITEEQWHRMMPARSMADAGVVVCDASDAPITDPDWRLALQMLVTRVPRGGDGPCGPAERLTREQAIRAWTANPAWQDHAETDKGTVEPGKVADLCVLAEDLMSVPDEDLHAVTPVMTVLGGRVVHEG</sequence>
<dbReference type="Gene3D" id="3.20.20.140">
    <property type="entry name" value="Metal-dependent hydrolases"/>
    <property type="match status" value="1"/>
</dbReference>
<dbReference type="AlphaFoldDB" id="A0A852RVM6"/>
<organism evidence="2 3">
    <name type="scientific">Nocardioides kongjuensis</name>
    <dbReference type="NCBI Taxonomy" id="349522"/>
    <lineage>
        <taxon>Bacteria</taxon>
        <taxon>Bacillati</taxon>
        <taxon>Actinomycetota</taxon>
        <taxon>Actinomycetes</taxon>
        <taxon>Propionibacteriales</taxon>
        <taxon>Nocardioidaceae</taxon>
        <taxon>Nocardioides</taxon>
    </lineage>
</organism>
<protein>
    <recommendedName>
        <fullName evidence="1">Amidohydrolase 3 domain-containing protein</fullName>
    </recommendedName>
</protein>
<dbReference type="EMBL" id="JACCBF010000001">
    <property type="protein sequence ID" value="NYD30622.1"/>
    <property type="molecule type" value="Genomic_DNA"/>
</dbReference>
<dbReference type="InterPro" id="IPR032466">
    <property type="entry name" value="Metal_Hydrolase"/>
</dbReference>
<dbReference type="Pfam" id="PF07969">
    <property type="entry name" value="Amidohydro_3"/>
    <property type="match status" value="1"/>
</dbReference>
<dbReference type="InterPro" id="IPR013108">
    <property type="entry name" value="Amidohydro_3"/>
</dbReference>
<reference evidence="2 3" key="1">
    <citation type="submission" date="2020-07" db="EMBL/GenBank/DDBJ databases">
        <title>Sequencing the genomes of 1000 actinobacteria strains.</title>
        <authorList>
            <person name="Klenk H.-P."/>
        </authorList>
    </citation>
    <scope>NUCLEOTIDE SEQUENCE [LARGE SCALE GENOMIC DNA]</scope>
    <source>
        <strain evidence="2 3">DSM 19082</strain>
    </source>
</reference>
<evidence type="ECO:0000313" key="3">
    <source>
        <dbReference type="Proteomes" id="UP000582231"/>
    </source>
</evidence>
<keyword evidence="3" id="KW-1185">Reference proteome</keyword>
<dbReference type="Gene3D" id="3.10.310.70">
    <property type="match status" value="1"/>
</dbReference>
<dbReference type="PANTHER" id="PTHR22642">
    <property type="entry name" value="IMIDAZOLONEPROPIONASE"/>
    <property type="match status" value="1"/>
</dbReference>
<feature type="domain" description="Amidohydrolase 3" evidence="1">
    <location>
        <begin position="50"/>
        <end position="545"/>
    </location>
</feature>
<gene>
    <name evidence="2" type="ORF">BJ958_002168</name>
</gene>
<evidence type="ECO:0000313" key="2">
    <source>
        <dbReference type="EMBL" id="NYD30622.1"/>
    </source>
</evidence>
<evidence type="ECO:0000259" key="1">
    <source>
        <dbReference type="Pfam" id="PF07969"/>
    </source>
</evidence>
<proteinExistence type="predicted"/>
<dbReference type="RefSeq" id="WP_179726850.1">
    <property type="nucleotide sequence ID" value="NZ_BAABEF010000001.1"/>
</dbReference>
<dbReference type="PANTHER" id="PTHR22642:SF2">
    <property type="entry name" value="PROTEIN LONG AFTER FAR-RED 3"/>
    <property type="match status" value="1"/>
</dbReference>
<name>A0A852RVM6_9ACTN</name>
<accession>A0A852RVM6</accession>
<dbReference type="SUPFAM" id="SSF51338">
    <property type="entry name" value="Composite domain of metallo-dependent hydrolases"/>
    <property type="match status" value="1"/>
</dbReference>
<dbReference type="InterPro" id="IPR011059">
    <property type="entry name" value="Metal-dep_hydrolase_composite"/>
</dbReference>
<dbReference type="SUPFAM" id="SSF51556">
    <property type="entry name" value="Metallo-dependent hydrolases"/>
    <property type="match status" value="1"/>
</dbReference>